<dbReference type="GO" id="GO:0005975">
    <property type="term" value="P:carbohydrate metabolic process"/>
    <property type="evidence" value="ECO:0007669"/>
    <property type="project" value="InterPro"/>
</dbReference>
<proteinExistence type="predicted"/>
<feature type="compositionally biased region" description="Basic and acidic residues" evidence="1">
    <location>
        <begin position="18"/>
        <end position="31"/>
    </location>
</feature>
<feature type="region of interest" description="Disordered" evidence="1">
    <location>
        <begin position="1"/>
        <end position="44"/>
    </location>
</feature>
<evidence type="ECO:0000313" key="5">
    <source>
        <dbReference type="Proteomes" id="UP000663889"/>
    </source>
</evidence>
<sequence>MAYTDTSAYGGKSKSRKRKDDSIADTKELSIKHRKRQIRAKPPSQRVTLTVNTINEAKYKIAVVTYASKSPIVTEILEDNNKTCPIDQLNLLLGISMEQLY</sequence>
<evidence type="ECO:0000313" key="4">
    <source>
        <dbReference type="EMBL" id="CAF3601579.1"/>
    </source>
</evidence>
<organism evidence="3 5">
    <name type="scientific">Rotaria sordida</name>
    <dbReference type="NCBI Taxonomy" id="392033"/>
    <lineage>
        <taxon>Eukaryota</taxon>
        <taxon>Metazoa</taxon>
        <taxon>Spiralia</taxon>
        <taxon>Gnathifera</taxon>
        <taxon>Rotifera</taxon>
        <taxon>Eurotatoria</taxon>
        <taxon>Bdelloidea</taxon>
        <taxon>Philodinida</taxon>
        <taxon>Philodinidae</taxon>
        <taxon>Rotaria</taxon>
    </lineage>
</organism>
<evidence type="ECO:0000313" key="3">
    <source>
        <dbReference type="EMBL" id="CAF1046965.1"/>
    </source>
</evidence>
<dbReference type="Pfam" id="PF01182">
    <property type="entry name" value="Glucosamine_iso"/>
    <property type="match status" value="1"/>
</dbReference>
<comment type="caution">
    <text evidence="3">The sequence shown here is derived from an EMBL/GenBank/DDBJ whole genome shotgun (WGS) entry which is preliminary data.</text>
</comment>
<dbReference type="AlphaFoldDB" id="A0A814K501"/>
<dbReference type="SUPFAM" id="SSF100950">
    <property type="entry name" value="NagB/RpiA/CoA transferase-like"/>
    <property type="match status" value="1"/>
</dbReference>
<feature type="domain" description="Glucosamine/galactosamine-6-phosphate isomerase" evidence="2">
    <location>
        <begin position="36"/>
        <end position="88"/>
    </location>
</feature>
<dbReference type="Gene3D" id="3.40.50.1360">
    <property type="match status" value="1"/>
</dbReference>
<reference evidence="3" key="1">
    <citation type="submission" date="2021-02" db="EMBL/GenBank/DDBJ databases">
        <authorList>
            <person name="Nowell W R."/>
        </authorList>
    </citation>
    <scope>NUCLEOTIDE SEQUENCE</scope>
</reference>
<protein>
    <recommendedName>
        <fullName evidence="2">Glucosamine/galactosamine-6-phosphate isomerase domain-containing protein</fullName>
    </recommendedName>
</protein>
<evidence type="ECO:0000259" key="2">
    <source>
        <dbReference type="Pfam" id="PF01182"/>
    </source>
</evidence>
<dbReference type="Proteomes" id="UP000663874">
    <property type="component" value="Unassembled WGS sequence"/>
</dbReference>
<dbReference type="EMBL" id="CAJOBE010000232">
    <property type="protein sequence ID" value="CAF3601579.1"/>
    <property type="molecule type" value="Genomic_DNA"/>
</dbReference>
<dbReference type="EMBL" id="CAJNOU010000613">
    <property type="protein sequence ID" value="CAF1046965.1"/>
    <property type="molecule type" value="Genomic_DNA"/>
</dbReference>
<dbReference type="Proteomes" id="UP000663889">
    <property type="component" value="Unassembled WGS sequence"/>
</dbReference>
<gene>
    <name evidence="4" type="ORF">FNK824_LOCUS3443</name>
    <name evidence="3" type="ORF">SEV965_LOCUS13135</name>
</gene>
<accession>A0A814K501</accession>
<name>A0A814K501_9BILA</name>
<dbReference type="InterPro" id="IPR006148">
    <property type="entry name" value="Glc/Gal-6P_isomerase"/>
</dbReference>
<evidence type="ECO:0000256" key="1">
    <source>
        <dbReference type="SAM" id="MobiDB-lite"/>
    </source>
</evidence>
<dbReference type="InterPro" id="IPR037171">
    <property type="entry name" value="NagB/RpiA_transferase-like"/>
</dbReference>